<dbReference type="InterPro" id="IPR036388">
    <property type="entry name" value="WH-like_DNA-bd_sf"/>
</dbReference>
<dbReference type="PIRSF" id="PIRSF039073">
    <property type="entry name" value="BRR2"/>
    <property type="match status" value="1"/>
</dbReference>
<dbReference type="Gene3D" id="1.10.3380.10">
    <property type="entry name" value="Sec63 N-terminal domain-like domain"/>
    <property type="match status" value="2"/>
</dbReference>
<evidence type="ECO:0000259" key="8">
    <source>
        <dbReference type="PROSITE" id="PS51194"/>
    </source>
</evidence>
<dbReference type="InterPro" id="IPR003593">
    <property type="entry name" value="AAA+_ATPase"/>
</dbReference>
<dbReference type="FunFam" id="3.40.50.300:FF:000102">
    <property type="entry name" value="RNA helicase, activating signal cointegrator 1"/>
    <property type="match status" value="1"/>
</dbReference>
<dbReference type="InterPro" id="IPR036390">
    <property type="entry name" value="WH_DNA-bd_sf"/>
</dbReference>
<dbReference type="Pfam" id="PF21188">
    <property type="entry name" value="BRR2_plug"/>
    <property type="match status" value="1"/>
</dbReference>
<dbReference type="PANTHER" id="PTHR47961:SF4">
    <property type="entry name" value="ACTIVATING SIGNAL COINTEGRATOR 1 COMPLEX SUBUNIT 3"/>
    <property type="match status" value="1"/>
</dbReference>
<feature type="region of interest" description="Disordered" evidence="6">
    <location>
        <begin position="26"/>
        <end position="89"/>
    </location>
</feature>
<dbReference type="Gene3D" id="3.40.50.300">
    <property type="entry name" value="P-loop containing nucleotide triphosphate hydrolases"/>
    <property type="match status" value="4"/>
</dbReference>
<dbReference type="STRING" id="1173061.A0A0J9XKE9"/>
<feature type="compositionally biased region" description="Basic and acidic residues" evidence="6">
    <location>
        <begin position="61"/>
        <end position="71"/>
    </location>
</feature>
<dbReference type="SMART" id="SM00487">
    <property type="entry name" value="DEXDc"/>
    <property type="match status" value="2"/>
</dbReference>
<dbReference type="FunFam" id="2.60.40.150:FF:000133">
    <property type="entry name" value="Pre-mRNA splicing helicase, putative"/>
    <property type="match status" value="1"/>
</dbReference>
<dbReference type="Gene3D" id="1.10.10.10">
    <property type="entry name" value="Winged helix-like DNA-binding domain superfamily/Winged helix DNA-binding domain"/>
    <property type="match status" value="2"/>
</dbReference>
<dbReference type="SMART" id="SM00973">
    <property type="entry name" value="Sec63"/>
    <property type="match status" value="2"/>
</dbReference>
<evidence type="ECO:0000256" key="1">
    <source>
        <dbReference type="ARBA" id="ARBA00022737"/>
    </source>
</evidence>
<dbReference type="CDD" id="cd18021">
    <property type="entry name" value="DEXHc_Brr2_2"/>
    <property type="match status" value="1"/>
</dbReference>
<dbReference type="PANTHER" id="PTHR47961">
    <property type="entry name" value="DNA POLYMERASE THETA, PUTATIVE (AFU_ORTHOLOGUE AFUA_1G05260)-RELATED"/>
    <property type="match status" value="1"/>
</dbReference>
<keyword evidence="10" id="KW-1185">Reference proteome</keyword>
<dbReference type="FunFam" id="1.10.10.10:FF:000012">
    <property type="entry name" value="U5 small nuclear ribonucleoprotein helicase"/>
    <property type="match status" value="1"/>
</dbReference>
<dbReference type="GO" id="GO:0000712">
    <property type="term" value="P:resolution of meiotic recombination intermediates"/>
    <property type="evidence" value="ECO:0007669"/>
    <property type="project" value="TreeGrafter"/>
</dbReference>
<dbReference type="InterPro" id="IPR041094">
    <property type="entry name" value="Brr2_helicase_PWI"/>
</dbReference>
<evidence type="ECO:0000256" key="4">
    <source>
        <dbReference type="ARBA" id="ARBA00022806"/>
    </source>
</evidence>
<dbReference type="CDD" id="cd18795">
    <property type="entry name" value="SF2_C_Ski2"/>
    <property type="match status" value="1"/>
</dbReference>
<dbReference type="Proteomes" id="UP000242525">
    <property type="component" value="Unassembled WGS sequence"/>
</dbReference>
<dbReference type="GO" id="GO:0000393">
    <property type="term" value="P:spliceosomal conformational changes to generate catalytic conformation"/>
    <property type="evidence" value="ECO:0007669"/>
    <property type="project" value="UniProtKB-ARBA"/>
</dbReference>
<evidence type="ECO:0000256" key="6">
    <source>
        <dbReference type="SAM" id="MobiDB-lite"/>
    </source>
</evidence>
<dbReference type="GO" id="GO:0003676">
    <property type="term" value="F:nucleic acid binding"/>
    <property type="evidence" value="ECO:0007669"/>
    <property type="project" value="InterPro"/>
</dbReference>
<name>A0A0J9XKE9_GEOCN</name>
<dbReference type="SMART" id="SM00490">
    <property type="entry name" value="HELICc"/>
    <property type="match status" value="2"/>
</dbReference>
<evidence type="ECO:0000256" key="5">
    <source>
        <dbReference type="ARBA" id="ARBA00022840"/>
    </source>
</evidence>
<evidence type="ECO:0000256" key="3">
    <source>
        <dbReference type="ARBA" id="ARBA00022801"/>
    </source>
</evidence>
<dbReference type="PROSITE" id="PS51194">
    <property type="entry name" value="HELICASE_CTER"/>
    <property type="match status" value="1"/>
</dbReference>
<feature type="domain" description="Helicase ATP-binding" evidence="7">
    <location>
        <begin position="489"/>
        <end position="673"/>
    </location>
</feature>
<dbReference type="SMART" id="SM00382">
    <property type="entry name" value="AAA"/>
    <property type="match status" value="1"/>
</dbReference>
<dbReference type="CDD" id="cd18019">
    <property type="entry name" value="DEXHc_Brr2_1"/>
    <property type="match status" value="1"/>
</dbReference>
<dbReference type="InterPro" id="IPR035892">
    <property type="entry name" value="C2_domain_sf"/>
</dbReference>
<dbReference type="PROSITE" id="PS51192">
    <property type="entry name" value="HELICASE_ATP_BIND_1"/>
    <property type="match status" value="2"/>
</dbReference>
<reference evidence="9" key="1">
    <citation type="submission" date="2014-03" db="EMBL/GenBank/DDBJ databases">
        <authorList>
            <person name="Casaregola S."/>
        </authorList>
    </citation>
    <scope>NUCLEOTIDE SEQUENCE [LARGE SCALE GENOMIC DNA]</scope>
    <source>
        <strain evidence="9">CLIB 918</strain>
    </source>
</reference>
<dbReference type="SUPFAM" id="SSF81296">
    <property type="entry name" value="E set domains"/>
    <property type="match status" value="1"/>
</dbReference>
<comment type="caution">
    <text evidence="9">The sequence shown here is derived from an EMBL/GenBank/DDBJ whole genome shotgun (WGS) entry which is preliminary data.</text>
</comment>
<dbReference type="EMBL" id="CCBN010000023">
    <property type="protein sequence ID" value="CDO57568.1"/>
    <property type="molecule type" value="Genomic_DNA"/>
</dbReference>
<dbReference type="InterPro" id="IPR014001">
    <property type="entry name" value="Helicase_ATP-bd"/>
</dbReference>
<keyword evidence="5" id="KW-0067">ATP-binding</keyword>
<dbReference type="FunFam" id="1.10.3380.10:FF:000001">
    <property type="entry name" value="U5 small nuclear ribonucleoprotein helicase"/>
    <property type="match status" value="1"/>
</dbReference>
<keyword evidence="3" id="KW-0378">Hydrolase</keyword>
<dbReference type="InterPro" id="IPR011545">
    <property type="entry name" value="DEAD/DEAH_box_helicase_dom"/>
</dbReference>
<dbReference type="Gene3D" id="2.60.40.150">
    <property type="entry name" value="C2 domain"/>
    <property type="match status" value="2"/>
</dbReference>
<proteinExistence type="predicted"/>
<dbReference type="OrthoDB" id="5575at2759"/>
<keyword evidence="4 9" id="KW-0347">Helicase</keyword>
<dbReference type="FunFam" id="3.40.50.300:FF:000254">
    <property type="entry name" value="U5 small nuclear ribonucleoprotein helicase"/>
    <property type="match status" value="1"/>
</dbReference>
<dbReference type="Pfam" id="PF18149">
    <property type="entry name" value="Helicase_PWI"/>
    <property type="match status" value="1"/>
</dbReference>
<dbReference type="InterPro" id="IPR004179">
    <property type="entry name" value="Sec63-dom"/>
</dbReference>
<feature type="region of interest" description="Disordered" evidence="6">
    <location>
        <begin position="209"/>
        <end position="267"/>
    </location>
</feature>
<evidence type="ECO:0000256" key="2">
    <source>
        <dbReference type="ARBA" id="ARBA00022741"/>
    </source>
</evidence>
<dbReference type="FunFam" id="1.10.10.10:FF:000024">
    <property type="entry name" value="U5 small nuclear ribonucleoprotein helicase"/>
    <property type="match status" value="1"/>
</dbReference>
<protein>
    <submittedName>
        <fullName evidence="9">Similar to Saccharomyces cerevisiae YER172C BRR2 RNA-dependent ATPase RNA helicase (DEIH box)</fullName>
    </submittedName>
</protein>
<dbReference type="InterPro" id="IPR027417">
    <property type="entry name" value="P-loop_NTPase"/>
</dbReference>
<sequence length="2158" mass="244245">MGDQQPQRDISQYKYDEMSNKVLSVDRRFVSRPSDGTTGNPESLKGKINVKDMGSRVTRSKAPEDIKDAKLKSAVSSSSDRKPKKVDTGYSLLTSSNDVDGITYFPQTPETRQIFDLIMSEVLSLLEDVSHEVIRSAADSILSTLKDDSLKDFDKKREIEGILGLKISNEKYNQFNNLSRRITDYESSDAQNEDKDNKVDDELGVAVTFEGSDDEGIQEDSEDEQGYDSDSSSPDIKTGDDEYQSLANNEDLEVIESGKTSEEKKNDEIPAHEIDAFWLQRQIANLYSESDEIQEKTSTIFEILASDVSLGQAENDIMEVFDFDHNELVQLLCKNRSKIVWLTRLARADTELEKESVRLEMKNSGYSSYIDELYGKPVNAKSNEPSADVDMEDAPEEIIRTNGLRAPQIVDLDSLVFEQGSHLNTVGKISLPNGTTKSETKTYEEYNVPPPIPSPQDQPLVPISDLPSWAHAAFGGVKSLNRVQSKVFPSAFNSSENILLCAPTGAGKTNVALLTILETISHYLDLETNKIDLDAFKIVYISPLKALVQEQVREFGEKLEPFGIKVSELTGDRNLTKQQISETQMIITTPEKWDVITRKSSDTSYTNLVRLIIIDEIHLLHDERGPVLESIVARTIRHEIATRDPVRLVGLSATLPNYRDVARFLRVDTKKGLFFFDSTYRPCPLAQCFIGITEKKAIKRYQAMNDACYDKVMQYAGQHQVIIFVHSRKETAKTARYLRDKAAEEGTLNKFLRSDIKASELLKAESESVKSTDLKDLLPTGFAIHHAGLSRADRASSEEMFRTGCAQVLVSTATLAWGVNLPAHTVIIKGTQVYSPEKGRWTELSPQDVLQMLGRAGRPKYDKSGDGVIITAHSELNYYMSLINASLPIESQLMSKLVDNINAEISLGTIRTRDDAIEWLGYTYLYVRMLKSPRVYRVGADYDEDPTLTLKRLDLSHTALSILRDNNLIKYDAASGRVQPTDLGRIASNFYISHTSMTTYNTNLKPFLTPIEIFRIFSLSEEFRFIPVRQEEKLELAKLLEKAPIPIKESVEEPAAKINILLQAYISRLKLDGFALMADMVYITQSAGRLFRAIYEISLRKGWASLTRTTLEICKMVEKRLWFSNSPFRQFPNCPIEVIKKTEASQLPWSKYFDLTDAAEVGQVIRVEKAGGLVFELLQEFPRLSLDAHYQPITPSLLKIELVITAEFTRWNRSLHGNAETFLLLVEDGDGETILYSDSFVLREQYLNDEHIVEFTVPISVPTPPNYFISLISEKWLHSETRVALSLKNLIIPEKFPAPTNLLDRQPIPVSSLDNEEYASIFPWETFNRIQTQTFHTLYNTDDNVFIGASVGNGKTVCAEIALLRHWNDEDHGKAIYIAPFQDQVDDRLADWTKRLSKLQGGKVINKFTGELSADIKLLNTSDLILATPTQWDSVSRNWLKRRAVQNVSFAILDDIHMLGGMNGFVYEVIASRLRLAALELENPLRIVALSVSLSNAKDLGQWLYVSSSSVFNFLPKERQLPLEVHLQSFNIPHHPSLMIAMAHPTYHAIRNLSEGQASLVYVNDRKQCISTSQDLVRLSYADHKEDIFRLIDLEHLNPALERIKDNSLRESLENGIGFIYPHMEKSDRTIVERLFNKGAIQVILATRDTCWSAGPLAKLVVIMGTQIYEGQEHRYVDYPISELLQMMGHANRLQEDSSSKVLVLTNTAKREYYKKFLNEALPIESHLNLSLRDAFVTEISVEIINSKSGCIDWLTYSYFYRRLSANPSFYGLTDTTPQGISEYLSELIENTLEELVEANMIEIEENDEGDVITPLNGAIIASYHNISFVSLQTFILSLNERTRLKSLLEIVTSAEEFESSLPIRTHEDLLLRKIYNHCPVKSNDVNFNSVRFKAFVLLQAHLSRMTLPPDLVADQQIVLEKILSLLAGCVDVFAGEGYLNATYAMDLSQMVVQAMWNKDSPLKQIPYFTSDIIANCKAEGVSTVAEFLEVVSDEDESKRARLLNGMSDDDPRMVKIANFVNKYPNIEQVSYELEDEDDLHVDEPSVIRIKIEREVDEDEEPDLDVESQYYPFHKRENWWVVFGEAASNKLYGIKRVSLGKAVQEVALPFTIPDAGVHDVAVWVMCDSYYDVDREIDFKVTVGEKREVAEEEDVEMED</sequence>
<dbReference type="Gene3D" id="1.10.150.20">
    <property type="entry name" value="5' to 3' exonuclease, C-terminal subdomain"/>
    <property type="match status" value="2"/>
</dbReference>
<feature type="compositionally biased region" description="Acidic residues" evidence="6">
    <location>
        <begin position="211"/>
        <end position="227"/>
    </location>
</feature>
<dbReference type="Pfam" id="PF00271">
    <property type="entry name" value="Helicase_C"/>
    <property type="match status" value="1"/>
</dbReference>
<evidence type="ECO:0000313" key="9">
    <source>
        <dbReference type="EMBL" id="CDO57568.1"/>
    </source>
</evidence>
<dbReference type="InterPro" id="IPR001650">
    <property type="entry name" value="Helicase_C-like"/>
</dbReference>
<dbReference type="InterPro" id="IPR057842">
    <property type="entry name" value="WH_MER3"/>
</dbReference>
<dbReference type="SUPFAM" id="SSF46785">
    <property type="entry name" value="Winged helix' DNA-binding domain"/>
    <property type="match status" value="1"/>
</dbReference>
<dbReference type="InterPro" id="IPR014756">
    <property type="entry name" value="Ig_E-set"/>
</dbReference>
<dbReference type="Pfam" id="PF23445">
    <property type="entry name" value="WHD_SNRNP200"/>
    <property type="match status" value="2"/>
</dbReference>
<dbReference type="FunFam" id="2.60.40.150:FF:000004">
    <property type="entry name" value="RNA helicase, activating signal cointegrator 1"/>
    <property type="match status" value="1"/>
</dbReference>
<accession>A0A0J9XKE9</accession>
<dbReference type="Pfam" id="PF00270">
    <property type="entry name" value="DEAD"/>
    <property type="match status" value="2"/>
</dbReference>
<dbReference type="FunFam" id="3.40.50.300:FF:000062">
    <property type="entry name" value="U5 small nuclear ribonucleoprotein helicase"/>
    <property type="match status" value="1"/>
</dbReference>
<dbReference type="FunFam" id="3.40.50.300:FF:000368">
    <property type="entry name" value="U5 small nuclear ribonucleoprotein 200 kDa helicase"/>
    <property type="match status" value="1"/>
</dbReference>
<dbReference type="SUPFAM" id="SSF158702">
    <property type="entry name" value="Sec63 N-terminal domain-like"/>
    <property type="match status" value="2"/>
</dbReference>
<dbReference type="GO" id="GO:0003678">
    <property type="term" value="F:DNA helicase activity"/>
    <property type="evidence" value="ECO:0007669"/>
    <property type="project" value="TreeGrafter"/>
</dbReference>
<dbReference type="InterPro" id="IPR050474">
    <property type="entry name" value="Hel308_SKI2-like"/>
</dbReference>
<keyword evidence="2" id="KW-0547">Nucleotide-binding</keyword>
<dbReference type="InterPro" id="IPR048863">
    <property type="entry name" value="BRR2_plug"/>
</dbReference>
<dbReference type="GO" id="GO:0005524">
    <property type="term" value="F:ATP binding"/>
    <property type="evidence" value="ECO:0007669"/>
    <property type="project" value="UniProtKB-KW"/>
</dbReference>
<dbReference type="SUPFAM" id="SSF52540">
    <property type="entry name" value="P-loop containing nucleoside triphosphate hydrolases"/>
    <property type="match status" value="4"/>
</dbReference>
<evidence type="ECO:0000259" key="7">
    <source>
        <dbReference type="PROSITE" id="PS51192"/>
    </source>
</evidence>
<dbReference type="GO" id="GO:0005682">
    <property type="term" value="C:U5 snRNP"/>
    <property type="evidence" value="ECO:0007669"/>
    <property type="project" value="UniProtKB-ARBA"/>
</dbReference>
<keyword evidence="1" id="KW-0677">Repeat</keyword>
<feature type="domain" description="Helicase ATP-binding" evidence="7">
    <location>
        <begin position="1336"/>
        <end position="1512"/>
    </location>
</feature>
<organism evidence="9 10">
    <name type="scientific">Geotrichum candidum</name>
    <name type="common">Oospora lactis</name>
    <name type="synonym">Dipodascus geotrichum</name>
    <dbReference type="NCBI Taxonomy" id="1173061"/>
    <lineage>
        <taxon>Eukaryota</taxon>
        <taxon>Fungi</taxon>
        <taxon>Dikarya</taxon>
        <taxon>Ascomycota</taxon>
        <taxon>Saccharomycotina</taxon>
        <taxon>Dipodascomycetes</taxon>
        <taxon>Dipodascales</taxon>
        <taxon>Dipodascaceae</taxon>
        <taxon>Geotrichum</taxon>
    </lineage>
</organism>
<evidence type="ECO:0000313" key="10">
    <source>
        <dbReference type="Proteomes" id="UP000242525"/>
    </source>
</evidence>
<dbReference type="Pfam" id="PF02889">
    <property type="entry name" value="Sec63"/>
    <property type="match status" value="2"/>
</dbReference>
<dbReference type="GO" id="GO:0016787">
    <property type="term" value="F:hydrolase activity"/>
    <property type="evidence" value="ECO:0007669"/>
    <property type="project" value="UniProtKB-KW"/>
</dbReference>
<feature type="domain" description="Helicase C-terminal" evidence="8">
    <location>
        <begin position="711"/>
        <end position="918"/>
    </location>
</feature>
<gene>
    <name evidence="9" type="ORF">BN980_GECA23s00197g</name>
</gene>
<dbReference type="FunFam" id="1.10.150.20:FF:000004">
    <property type="entry name" value="U5 small nuclear ribonucleoprotein helicase"/>
    <property type="match status" value="1"/>
</dbReference>